<dbReference type="InterPro" id="IPR005877">
    <property type="entry name" value="YSIRK_signal_dom"/>
</dbReference>
<feature type="compositionally biased region" description="Basic and acidic residues" evidence="4">
    <location>
        <begin position="878"/>
        <end position="891"/>
    </location>
</feature>
<evidence type="ECO:0000256" key="1">
    <source>
        <dbReference type="ARBA" id="ARBA00022670"/>
    </source>
</evidence>
<dbReference type="NCBIfam" id="TIGR01168">
    <property type="entry name" value="YSIRK_signal"/>
    <property type="match status" value="1"/>
</dbReference>
<dbReference type="InterPro" id="IPR011505">
    <property type="entry name" value="Peptidase_M26_C_dom"/>
</dbReference>
<feature type="domain" description="G5" evidence="6">
    <location>
        <begin position="848"/>
        <end position="929"/>
    </location>
</feature>
<dbReference type="GO" id="GO:0005576">
    <property type="term" value="C:extracellular region"/>
    <property type="evidence" value="ECO:0007669"/>
    <property type="project" value="InterPro"/>
</dbReference>
<protein>
    <recommendedName>
        <fullName evidence="6">G5 domain-containing protein</fullName>
    </recommendedName>
</protein>
<dbReference type="Pfam" id="PF07501">
    <property type="entry name" value="G5"/>
    <property type="match status" value="6"/>
</dbReference>
<evidence type="ECO:0000256" key="5">
    <source>
        <dbReference type="SAM" id="Phobius"/>
    </source>
</evidence>
<feature type="compositionally biased region" description="Basic and acidic residues" evidence="4">
    <location>
        <begin position="957"/>
        <end position="969"/>
    </location>
</feature>
<feature type="region of interest" description="Disordered" evidence="4">
    <location>
        <begin position="943"/>
        <end position="969"/>
    </location>
</feature>
<dbReference type="SMART" id="SM01208">
    <property type="entry name" value="G5"/>
    <property type="match status" value="7"/>
</dbReference>
<accession>A0A917EFC3</accession>
<dbReference type="InterPro" id="IPR011098">
    <property type="entry name" value="G5_dom"/>
</dbReference>
<feature type="region of interest" description="Disordered" evidence="4">
    <location>
        <begin position="317"/>
        <end position="336"/>
    </location>
</feature>
<organism evidence="7 8">
    <name type="scientific">Streptococcus himalayensis</name>
    <dbReference type="NCBI Taxonomy" id="1888195"/>
    <lineage>
        <taxon>Bacteria</taxon>
        <taxon>Bacillati</taxon>
        <taxon>Bacillota</taxon>
        <taxon>Bacilli</taxon>
        <taxon>Lactobacillales</taxon>
        <taxon>Streptococcaceae</taxon>
        <taxon>Streptococcus</taxon>
    </lineage>
</organism>
<dbReference type="Pfam" id="PF07580">
    <property type="entry name" value="Peptidase_M26_C"/>
    <property type="match status" value="2"/>
</dbReference>
<keyword evidence="3" id="KW-0378">Hydrolase</keyword>
<evidence type="ECO:0000256" key="4">
    <source>
        <dbReference type="SAM" id="MobiDB-lite"/>
    </source>
</evidence>
<dbReference type="GO" id="GO:0006508">
    <property type="term" value="P:proteolysis"/>
    <property type="evidence" value="ECO:0007669"/>
    <property type="project" value="UniProtKB-KW"/>
</dbReference>
<feature type="domain" description="G5" evidence="6">
    <location>
        <begin position="927"/>
        <end position="1008"/>
    </location>
</feature>
<dbReference type="Gene3D" id="2.20.230.10">
    <property type="entry name" value="Resuscitation-promoting factor rpfb"/>
    <property type="match status" value="7"/>
</dbReference>
<evidence type="ECO:0000313" key="8">
    <source>
        <dbReference type="Proteomes" id="UP000660801"/>
    </source>
</evidence>
<comment type="caution">
    <text evidence="7">The sequence shown here is derived from an EMBL/GenBank/DDBJ whole genome shotgun (WGS) entry which is preliminary data.</text>
</comment>
<keyword evidence="5" id="KW-0812">Transmembrane</keyword>
<dbReference type="PROSITE" id="PS51109">
    <property type="entry name" value="G5"/>
    <property type="match status" value="7"/>
</dbReference>
<keyword evidence="2" id="KW-0732">Signal</keyword>
<evidence type="ECO:0000256" key="2">
    <source>
        <dbReference type="ARBA" id="ARBA00022729"/>
    </source>
</evidence>
<feature type="transmembrane region" description="Helical" evidence="5">
    <location>
        <begin position="141"/>
        <end position="160"/>
    </location>
</feature>
<dbReference type="GO" id="GO:0008270">
    <property type="term" value="F:zinc ion binding"/>
    <property type="evidence" value="ECO:0007669"/>
    <property type="project" value="InterPro"/>
</dbReference>
<dbReference type="EMBL" id="BMJN01000007">
    <property type="protein sequence ID" value="GGE27765.1"/>
    <property type="molecule type" value="Genomic_DNA"/>
</dbReference>
<feature type="region of interest" description="Disordered" evidence="4">
    <location>
        <begin position="412"/>
        <end position="431"/>
    </location>
</feature>
<dbReference type="Proteomes" id="UP000660801">
    <property type="component" value="Unassembled WGS sequence"/>
</dbReference>
<dbReference type="OrthoDB" id="2236949at2"/>
<feature type="region of interest" description="Disordered" evidence="4">
    <location>
        <begin position="865"/>
        <end position="891"/>
    </location>
</feature>
<dbReference type="Pfam" id="PF05342">
    <property type="entry name" value="Peptidase_M26_N"/>
    <property type="match status" value="1"/>
</dbReference>
<feature type="domain" description="G5" evidence="6">
    <location>
        <begin position="769"/>
        <end position="850"/>
    </location>
</feature>
<dbReference type="Pfam" id="PF04650">
    <property type="entry name" value="YSIRK_signal"/>
    <property type="match status" value="1"/>
</dbReference>
<evidence type="ECO:0000313" key="7">
    <source>
        <dbReference type="EMBL" id="GGE27765.1"/>
    </source>
</evidence>
<feature type="domain" description="G5" evidence="6">
    <location>
        <begin position="531"/>
        <end position="613"/>
    </location>
</feature>
<gene>
    <name evidence="7" type="ORF">GCM10011510_06170</name>
</gene>
<keyword evidence="5" id="KW-1133">Transmembrane helix</keyword>
<reference evidence="7" key="1">
    <citation type="journal article" date="2014" name="Int. J. Syst. Evol. Microbiol.">
        <title>Complete genome sequence of Corynebacterium casei LMG S-19264T (=DSM 44701T), isolated from a smear-ripened cheese.</title>
        <authorList>
            <consortium name="US DOE Joint Genome Institute (JGI-PGF)"/>
            <person name="Walter F."/>
            <person name="Albersmeier A."/>
            <person name="Kalinowski J."/>
            <person name="Ruckert C."/>
        </authorList>
    </citation>
    <scope>NUCLEOTIDE SEQUENCE</scope>
    <source>
        <strain evidence="7">CGMCC 1.15533</strain>
    </source>
</reference>
<feature type="domain" description="G5" evidence="6">
    <location>
        <begin position="690"/>
        <end position="771"/>
    </location>
</feature>
<dbReference type="GO" id="GO:0004222">
    <property type="term" value="F:metalloendopeptidase activity"/>
    <property type="evidence" value="ECO:0007669"/>
    <property type="project" value="InterPro"/>
</dbReference>
<feature type="transmembrane region" description="Helical" evidence="5">
    <location>
        <begin position="111"/>
        <end position="129"/>
    </location>
</feature>
<keyword evidence="1" id="KW-0645">Protease</keyword>
<proteinExistence type="predicted"/>
<dbReference type="Gene3D" id="2.160.20.110">
    <property type="match status" value="1"/>
</dbReference>
<sequence>MKELFEKQRKFSIRKLAIGVVSAMIGLMMIGSLASTTVYAEQTAQVISGQTKELDLHYVHVLESDLTNLEQAVVKDEEHFYKEYARDENANFILVYQKKDAQSLLPRTGGVLTNAGLVIGGASLLYLIVIGRKNRKKAAAFFLLTTVLGGQLPLTSVSALEQDLKAIYAESHKTIDGQTVLAPEKERGDLRFVGYITQKDALQIPRLKTLLKEYVPNIEAGVSRLEGGSQGATQAAVSSLPNGIAEATSANSTAASQVVVPIYSTVPQHSEILERQPIVPATGSVGSQILPSGLPTVSTSPATSKEEDVIEVPVAVPSEETVSPVPEFPTPPELSDEEIVSEVPVVVTPEETVSPVPEFSASPELSDEEIVSEVPVVVMPEKTVAPVPGFSTPPEPSDEEIVSEAPVVVTPEETEAPVPVPEFPTSPELSKEIPSETISEDLPVSEPIKPVIPEVVIGSIEEVVTEDIPYDFIQQEDEQAWEDEISVSEGEVGQKATTITYETVNGQKTGRILGSTEVILKSPVSKIVTKGTKPLQSSITETSVIAISASIREVEDDTLWEGDIQVIEGQAGEKTVTTIYETIRGEKTGVILSMEEEQTVASVDRIIVKGTKPLPGRVQETEVLVIPRGRRQEEDDTLWADETKIIEGQDGEKIITKIYETNKGIKTDTLLSITETLIRPAVDTIVVQGVKPLHGSVAEVTREIIPHGTRTELDSTLWVDESRMEEGRDGEKEVTTTYETVRGEKTAKVLSTTENVLRPAIDTVVYQGTKPLLGSVTEVTGEIIPHGTRTELDSTLWADESRMEEGRDGEKEVTTTYETVRGEKTAKVLSTTENVLRPAIDTVVYQGIKPLLGSVTEVTREVIPRGRRQEEDDTLWADESRREEGRDGEKEVTTTYETVRGEKTAKVLSTTENVLRPAIDTVVYQGIKPLLGSVTEVTREVIPRGQRQEEDDTLWADESRREEGRDGEKEVTTTYETIRGEKTTKVLSTTENVLRPAIDTVIYKGTKRHVKPSLTIQVVQTDLDKKSATIYYKLEDEAEAYRSAKVAVFQNGVKIQEVALLNNRAQFTKLDYNIPYTIVTSTTYDLGKGQQVEELTNRREFELEYKKIELKAIDSVELYSRENQRERRHLSLERIPANLDHYFVKIKSSKFKEMLLPVSSIQESRHNGVPSYKVQIAFDELVEDVSKDLNYKDGYHFYIEKAISKPGVITSFQGLMAAIQANPAGHYVLGADISADDWTTTDATASYISRPFTGSLYGASDGRKFAIYHLKKPLFATLDGAIIQNLDLKEVAIETTVTNVGALASIAQGNASISDVSAQGDIVAAGDIGGLIATMKDGAIINNASFAGSIRATTKQGTSNVGGLVGYMTGKGTLLEKGQATVAISVSASSNNQRTGGLVGMAVSQAHLKNSTVSGYIVNSGTSGQTGGVVGSTWSNGMVDSIISGVGVTGGHILYGDTGYVDANVKNVFSINGKAFGRDDSRGRGISEREAASKITTFGITTNLADSDKASRKNQYQVDYTSVKYATANRAIAYENIEKLLPFYNKDLIVRYGNQVSPSSKLYTTKLVDVVPMKNNEVVIHVQGQKQQVNRLMLHYADGTVEYARLAYKGDFAEGKLAEYTLGDTGLLYTPEVFLSSYQSILNRVLPQLNAITYRSEAIQQTLGIPASVTDEVVAAKKKELENAKQRTPDLVIPSNQQLKKDIINERLSRMFLEDSFNEVKGNLAQQLQKVLATDKSINTLGKAVSDSIVQKISDNKEALLLGLSYLNRWYGISYGNVNTKDLTSFKLDFFGNQNVSTLDGVISLGKLGYDLLQASNNVHGYANGIGRWNGKADIFSLLESYRERFLPEKNNNDWFKEATKAYVVESYSQIPEVEARQKAAYGNKRNKASIGIYDQLSRSTWTYQNMLLPLLTMTQESVYIISNMNTLSFGGYERYRNSLTPENRAEIRAMVDQTAIWQRNHFDFYYKILNASAREKLFKQVLNYDGFNYLNADGKVAWETLLSDAASIKEFFGPVGKYYGHNGSSAYASGIYTHFVADKLLGQTGTSIYTHEMVHNNDSEVYFGGYGRREGQGAELYALGLLQAPSEESSAWFSINSLFEFDKDSTKRYHAANPVERFKNTDDVNQYIKGMMDVVYLMDYVEGQAILKQSNEVKKKWLRKIENYYVTDSKYKIETHAGNTIRELTNSEVAQLRTFSDLIDHSILTKRLGLQDGQHGRNGYFTISLFAPIYSALDNPKGSPGDIMFRRMAYELFAEKGYYGGFVPYVSGQYGPESLANGSKSWSDWLQRDVGRVTDTMVLEKVFKGQYKNWTDFKKAMYRERVNQLPNLKPITIKYDLGRFYSQKTVTISSYEQLQSMIEEAMAYDIRNIDVTTNYPSVSWVDILKRSVYNAYLRSTDDFRESIFEQNSFIYASSRHTL</sequence>
<evidence type="ECO:0000256" key="3">
    <source>
        <dbReference type="ARBA" id="ARBA00022801"/>
    </source>
</evidence>
<dbReference type="RefSeq" id="WP_068992267.1">
    <property type="nucleotide sequence ID" value="NZ_BMJN01000007.1"/>
</dbReference>
<dbReference type="GO" id="GO:0016020">
    <property type="term" value="C:membrane"/>
    <property type="evidence" value="ECO:0007669"/>
    <property type="project" value="InterPro"/>
</dbReference>
<dbReference type="InterPro" id="IPR008006">
    <property type="entry name" value="Peptidase_M26_N_dom"/>
</dbReference>
<name>A0A917EFC3_9STRE</name>
<evidence type="ECO:0000259" key="6">
    <source>
        <dbReference type="PROSITE" id="PS51109"/>
    </source>
</evidence>
<keyword evidence="5" id="KW-0472">Membrane</keyword>
<feature type="domain" description="G5" evidence="6">
    <location>
        <begin position="610"/>
        <end position="692"/>
    </location>
</feature>
<reference evidence="7" key="2">
    <citation type="submission" date="2020-09" db="EMBL/GenBank/DDBJ databases">
        <authorList>
            <person name="Sun Q."/>
            <person name="Zhou Y."/>
        </authorList>
    </citation>
    <scope>NUCLEOTIDE SEQUENCE</scope>
    <source>
        <strain evidence="7">CGMCC 1.15533</strain>
    </source>
</reference>
<keyword evidence="8" id="KW-1185">Reference proteome</keyword>
<feature type="domain" description="G5" evidence="6">
    <location>
        <begin position="454"/>
        <end position="534"/>
    </location>
</feature>